<evidence type="ECO:0000313" key="3">
    <source>
        <dbReference type="Proteomes" id="UP000636800"/>
    </source>
</evidence>
<dbReference type="EMBL" id="JADCNL010000010">
    <property type="protein sequence ID" value="KAG0464053.1"/>
    <property type="molecule type" value="Genomic_DNA"/>
</dbReference>
<evidence type="ECO:0000313" key="2">
    <source>
        <dbReference type="EMBL" id="KAG0464053.1"/>
    </source>
</evidence>
<accession>A0A835Q3K2</accession>
<dbReference type="Proteomes" id="UP000636800">
    <property type="component" value="Chromosome 10"/>
</dbReference>
<sequence length="197" mass="22124">MRIPRRETSNRSIKAIERSQRTYQWSPSRCNRPALPPPLPAAATIIQLTRISSNTKSHSHEFSFYGATQALLVADMTIAGASGKKSRKRRRGQLSGRNTPTSDLPPDAESHAQSTNCCYGGSGGILLKRTPLFVLHSALRSGRWAAVEWEPLKGWRTGFRREREKRQREEREKERERVVGQFATALLDSHGYAPASL</sequence>
<proteinExistence type="predicted"/>
<protein>
    <submittedName>
        <fullName evidence="2">Uncharacterized protein</fullName>
    </submittedName>
</protein>
<dbReference type="AlphaFoldDB" id="A0A835Q3K2"/>
<organism evidence="2 3">
    <name type="scientific">Vanilla planifolia</name>
    <name type="common">Vanilla</name>
    <dbReference type="NCBI Taxonomy" id="51239"/>
    <lineage>
        <taxon>Eukaryota</taxon>
        <taxon>Viridiplantae</taxon>
        <taxon>Streptophyta</taxon>
        <taxon>Embryophyta</taxon>
        <taxon>Tracheophyta</taxon>
        <taxon>Spermatophyta</taxon>
        <taxon>Magnoliopsida</taxon>
        <taxon>Liliopsida</taxon>
        <taxon>Asparagales</taxon>
        <taxon>Orchidaceae</taxon>
        <taxon>Vanilloideae</taxon>
        <taxon>Vanilleae</taxon>
        <taxon>Vanilla</taxon>
    </lineage>
</organism>
<reference evidence="2 3" key="1">
    <citation type="journal article" date="2020" name="Nat. Food">
        <title>A phased Vanilla planifolia genome enables genetic improvement of flavour and production.</title>
        <authorList>
            <person name="Hasing T."/>
            <person name="Tang H."/>
            <person name="Brym M."/>
            <person name="Khazi F."/>
            <person name="Huang T."/>
            <person name="Chambers A.H."/>
        </authorList>
    </citation>
    <scope>NUCLEOTIDE SEQUENCE [LARGE SCALE GENOMIC DNA]</scope>
    <source>
        <tissue evidence="2">Leaf</tissue>
    </source>
</reference>
<name>A0A835Q3K2_VANPL</name>
<comment type="caution">
    <text evidence="2">The sequence shown here is derived from an EMBL/GenBank/DDBJ whole genome shotgun (WGS) entry which is preliminary data.</text>
</comment>
<feature type="region of interest" description="Disordered" evidence="1">
    <location>
        <begin position="81"/>
        <end position="115"/>
    </location>
</feature>
<gene>
    <name evidence="2" type="ORF">HPP92_020122</name>
</gene>
<keyword evidence="3" id="KW-1185">Reference proteome</keyword>
<evidence type="ECO:0000256" key="1">
    <source>
        <dbReference type="SAM" id="MobiDB-lite"/>
    </source>
</evidence>